<feature type="transmembrane region" description="Helical" evidence="1">
    <location>
        <begin position="31"/>
        <end position="51"/>
    </location>
</feature>
<keyword evidence="3" id="KW-1185">Reference proteome</keyword>
<protein>
    <submittedName>
        <fullName evidence="2">Uncharacterized protein</fullName>
    </submittedName>
</protein>
<feature type="transmembrane region" description="Helical" evidence="1">
    <location>
        <begin position="6"/>
        <end position="24"/>
    </location>
</feature>
<evidence type="ECO:0000313" key="3">
    <source>
        <dbReference type="Proteomes" id="UP000674084"/>
    </source>
</evidence>
<reference evidence="2 3" key="1">
    <citation type="submission" date="2021-04" db="EMBL/GenBank/DDBJ databases">
        <title>Whole-genome sequencing of Saccharopolyspora endophytica KCTC 19397.</title>
        <authorList>
            <person name="Ay H."/>
            <person name="Saygin H."/>
            <person name="Sahin N."/>
        </authorList>
    </citation>
    <scope>NUCLEOTIDE SEQUENCE [LARGE SCALE GENOMIC DNA]</scope>
    <source>
        <strain evidence="2 3">KCTC 19397</strain>
    </source>
</reference>
<comment type="caution">
    <text evidence="2">The sequence shown here is derived from an EMBL/GenBank/DDBJ whole genome shotgun (WGS) entry which is preliminary data.</text>
</comment>
<evidence type="ECO:0000256" key="1">
    <source>
        <dbReference type="SAM" id="Phobius"/>
    </source>
</evidence>
<proteinExistence type="predicted"/>
<sequence>MKFFLGIWIFMWLAGLAIVLLSIGERFLRSMLQLVGLTAVMAVVSSIAYFVGRS</sequence>
<organism evidence="2 3">
    <name type="scientific">Saccharopolyspora endophytica</name>
    <dbReference type="NCBI Taxonomy" id="543886"/>
    <lineage>
        <taxon>Bacteria</taxon>
        <taxon>Bacillati</taxon>
        <taxon>Actinomycetota</taxon>
        <taxon>Actinomycetes</taxon>
        <taxon>Pseudonocardiales</taxon>
        <taxon>Pseudonocardiaceae</taxon>
        <taxon>Saccharopolyspora</taxon>
    </lineage>
</organism>
<keyword evidence="1" id="KW-0472">Membrane</keyword>
<name>A0ABS5DI30_9PSEU</name>
<dbReference type="Proteomes" id="UP000674084">
    <property type="component" value="Unassembled WGS sequence"/>
</dbReference>
<dbReference type="RefSeq" id="WP_210971158.1">
    <property type="nucleotide sequence ID" value="NZ_JAGPXE010000007.1"/>
</dbReference>
<keyword evidence="1" id="KW-1133">Transmembrane helix</keyword>
<evidence type="ECO:0000313" key="2">
    <source>
        <dbReference type="EMBL" id="MBQ0925941.1"/>
    </source>
</evidence>
<accession>A0ABS5DI30</accession>
<keyword evidence="1" id="KW-0812">Transmembrane</keyword>
<dbReference type="EMBL" id="JAGPXE010000007">
    <property type="protein sequence ID" value="MBQ0925941.1"/>
    <property type="molecule type" value="Genomic_DNA"/>
</dbReference>
<gene>
    <name evidence="2" type="ORF">KBO27_18485</name>
</gene>